<dbReference type="InterPro" id="IPR002150">
    <property type="entry name" value="Ribosomal_bL31"/>
</dbReference>
<dbReference type="Proteomes" id="UP000017119">
    <property type="component" value="Chromosome"/>
</dbReference>
<dbReference type="AlphaFoldDB" id="U5ND75"/>
<keyword evidence="1 3" id="KW-0689">Ribosomal protein</keyword>
<dbReference type="GO" id="GO:0006412">
    <property type="term" value="P:translation"/>
    <property type="evidence" value="ECO:0007669"/>
    <property type="project" value="InterPro"/>
</dbReference>
<dbReference type="HOGENOM" id="CLU_114306_4_2_14"/>
<dbReference type="SUPFAM" id="SSF143800">
    <property type="entry name" value="L28p-like"/>
    <property type="match status" value="1"/>
</dbReference>
<keyword evidence="5" id="KW-1185">Reference proteome</keyword>
<dbReference type="NCBIfam" id="TIGR00105">
    <property type="entry name" value="L31"/>
    <property type="match status" value="1"/>
</dbReference>
<sequence>MSNKSKLQEKLITFSCNSCNSTYKLLSNDTSSPIVQLDICAACHPFYLGKLASESNLGPAEKLKEKFASGRLNSK</sequence>
<gene>
    <name evidence="4" type="ORF">PRV_03035</name>
</gene>
<dbReference type="Gene3D" id="4.10.830.30">
    <property type="entry name" value="Ribosomal protein L31"/>
    <property type="match status" value="1"/>
</dbReference>
<evidence type="ECO:0000256" key="2">
    <source>
        <dbReference type="ARBA" id="ARBA00023274"/>
    </source>
</evidence>
<organism evidence="4 5">
    <name type="scientific">Mycoplasma parvum str. Indiana</name>
    <dbReference type="NCBI Taxonomy" id="1403316"/>
    <lineage>
        <taxon>Bacteria</taxon>
        <taxon>Bacillati</taxon>
        <taxon>Mycoplasmatota</taxon>
        <taxon>Mollicutes</taxon>
        <taxon>Mycoplasmataceae</taxon>
        <taxon>Mycoplasma</taxon>
    </lineage>
</organism>
<dbReference type="OrthoDB" id="9803251at2"/>
<dbReference type="EMBL" id="CP006771">
    <property type="protein sequence ID" value="AGX89332.1"/>
    <property type="molecule type" value="Genomic_DNA"/>
</dbReference>
<dbReference type="GO" id="GO:0003735">
    <property type="term" value="F:structural constituent of ribosome"/>
    <property type="evidence" value="ECO:0007669"/>
    <property type="project" value="InterPro"/>
</dbReference>
<evidence type="ECO:0000256" key="1">
    <source>
        <dbReference type="ARBA" id="ARBA00022980"/>
    </source>
</evidence>
<dbReference type="InterPro" id="IPR042105">
    <property type="entry name" value="Ribosomal_bL31_sf"/>
</dbReference>
<evidence type="ECO:0000313" key="4">
    <source>
        <dbReference type="EMBL" id="AGX89332.1"/>
    </source>
</evidence>
<dbReference type="STRING" id="1403316.PRV_03035"/>
<reference evidence="4 5" key="1">
    <citation type="journal article" date="2013" name="Genome Announc.">
        <title>Genome Sequence of Mycoplasma parvum (Formerly Eperythrozoon parvum), a Diminutive Hemoplasma of the Pig.</title>
        <authorList>
            <person name="do Nascimento N.C."/>
            <person name="Dos Santos A.P."/>
            <person name="Chu Y."/>
            <person name="Guimaraes A.M."/>
            <person name="Pagliaro A."/>
            <person name="Messick J.B."/>
        </authorList>
    </citation>
    <scope>NUCLEOTIDE SEQUENCE [LARGE SCALE GENOMIC DNA]</scope>
    <source>
        <strain evidence="4 5">Indiana</strain>
    </source>
</reference>
<evidence type="ECO:0000313" key="5">
    <source>
        <dbReference type="Proteomes" id="UP000017119"/>
    </source>
</evidence>
<comment type="similarity">
    <text evidence="3">Belongs to the bacterial ribosomal protein bL31 family.</text>
</comment>
<evidence type="ECO:0000256" key="3">
    <source>
        <dbReference type="RuleBase" id="RU000564"/>
    </source>
</evidence>
<proteinExistence type="inferred from homology"/>
<dbReference type="RefSeq" id="WP_022770630.1">
    <property type="nucleotide sequence ID" value="NC_022575.1"/>
</dbReference>
<keyword evidence="2 3" id="KW-0687">Ribonucleoprotein</keyword>
<name>U5ND75_9MOLU</name>
<dbReference type="Pfam" id="PF01197">
    <property type="entry name" value="Ribosomal_L31"/>
    <property type="match status" value="1"/>
</dbReference>
<dbReference type="GO" id="GO:1990904">
    <property type="term" value="C:ribonucleoprotein complex"/>
    <property type="evidence" value="ECO:0007669"/>
    <property type="project" value="UniProtKB-KW"/>
</dbReference>
<dbReference type="GO" id="GO:0005840">
    <property type="term" value="C:ribosome"/>
    <property type="evidence" value="ECO:0007669"/>
    <property type="project" value="UniProtKB-KW"/>
</dbReference>
<protein>
    <recommendedName>
        <fullName evidence="3">50S ribosomal protein L31</fullName>
    </recommendedName>
</protein>
<accession>U5ND75</accession>
<dbReference type="InterPro" id="IPR034704">
    <property type="entry name" value="Ribosomal_bL28/bL31-like_sf"/>
</dbReference>
<dbReference type="PATRIC" id="fig|1403316.3.peg.566"/>
<dbReference type="KEGG" id="mpv:PRV_03035"/>